<dbReference type="InterPro" id="IPR034205">
    <property type="entry name" value="N2OR_C"/>
</dbReference>
<dbReference type="GO" id="GO:0005507">
    <property type="term" value="F:copper ion binding"/>
    <property type="evidence" value="ECO:0007669"/>
    <property type="project" value="InterPro"/>
</dbReference>
<comment type="cofactor">
    <cofactor evidence="2">
        <name>Cu cation</name>
        <dbReference type="ChEBI" id="CHEBI:23378"/>
    </cofactor>
</comment>
<dbReference type="GO" id="GO:0016020">
    <property type="term" value="C:membrane"/>
    <property type="evidence" value="ECO:0007669"/>
    <property type="project" value="InterPro"/>
</dbReference>
<dbReference type="InterPro" id="IPR015943">
    <property type="entry name" value="WD40/YVTN_repeat-like_dom_sf"/>
</dbReference>
<keyword evidence="23" id="KW-1185">Reference proteome</keyword>
<dbReference type="EMBL" id="LT837803">
    <property type="protein sequence ID" value="SMB26997.1"/>
    <property type="molecule type" value="Genomic_DNA"/>
</dbReference>
<accession>A0A7Z7MVT7</accession>
<evidence type="ECO:0000256" key="6">
    <source>
        <dbReference type="ARBA" id="ARBA00006790"/>
    </source>
</evidence>
<dbReference type="InterPro" id="IPR008972">
    <property type="entry name" value="Cupredoxin"/>
</dbReference>
<dbReference type="Pfam" id="PF18764">
    <property type="entry name" value="nos_propeller"/>
    <property type="match status" value="1"/>
</dbReference>
<evidence type="ECO:0000256" key="11">
    <source>
        <dbReference type="ARBA" id="ARBA00022723"/>
    </source>
</evidence>
<comment type="cofactor">
    <cofactor evidence="1">
        <name>Ca(2+)</name>
        <dbReference type="ChEBI" id="CHEBI:29108"/>
    </cofactor>
</comment>
<evidence type="ECO:0000256" key="9">
    <source>
        <dbReference type="ARBA" id="ARBA00011896"/>
    </source>
</evidence>
<dbReference type="RefSeq" id="WP_154716790.1">
    <property type="nucleotide sequence ID" value="NZ_LT837803.1"/>
</dbReference>
<evidence type="ECO:0000256" key="18">
    <source>
        <dbReference type="ARBA" id="ARBA00032847"/>
    </source>
</evidence>
<dbReference type="GO" id="GO:0005509">
    <property type="term" value="F:calcium ion binding"/>
    <property type="evidence" value="ECO:0007669"/>
    <property type="project" value="InterPro"/>
</dbReference>
<dbReference type="GO" id="GO:0042597">
    <property type="term" value="C:periplasmic space"/>
    <property type="evidence" value="ECO:0007669"/>
    <property type="project" value="UniProtKB-SubCell"/>
</dbReference>
<dbReference type="Gene3D" id="2.60.40.420">
    <property type="entry name" value="Cupredoxins - blue copper proteins"/>
    <property type="match status" value="1"/>
</dbReference>
<evidence type="ECO:0000256" key="5">
    <source>
        <dbReference type="ARBA" id="ARBA00004779"/>
    </source>
</evidence>
<comment type="similarity">
    <text evidence="6">In the C-terminal section; belongs to the cytochrome c oxidase subunit 2 family.</text>
</comment>
<dbReference type="GO" id="GO:0004129">
    <property type="term" value="F:cytochrome-c oxidase activity"/>
    <property type="evidence" value="ECO:0007669"/>
    <property type="project" value="InterPro"/>
</dbReference>
<evidence type="ECO:0000256" key="12">
    <source>
        <dbReference type="ARBA" id="ARBA00022729"/>
    </source>
</evidence>
<evidence type="ECO:0000256" key="16">
    <source>
        <dbReference type="ARBA" id="ARBA00023008"/>
    </source>
</evidence>
<dbReference type="SUPFAM" id="SSF50974">
    <property type="entry name" value="Nitrous oxide reductase, N-terminal domain"/>
    <property type="match status" value="1"/>
</dbReference>
<dbReference type="NCBIfam" id="TIGR04244">
    <property type="entry name" value="nitrous_NosZ_RR"/>
    <property type="match status" value="1"/>
</dbReference>
<feature type="domain" description="Cytochrome oxidase subunit II copper A binding" evidence="21">
    <location>
        <begin position="562"/>
        <end position="658"/>
    </location>
</feature>
<protein>
    <recommendedName>
        <fullName evidence="10">Nitrous-oxide reductase</fullName>
        <ecNumber evidence="9">1.7.2.4</ecNumber>
    </recommendedName>
    <alternativeName>
        <fullName evidence="17">N(2)OR</fullName>
    </alternativeName>
    <alternativeName>
        <fullName evidence="18">N2O reductase</fullName>
    </alternativeName>
</protein>
<organism evidence="22 23">
    <name type="scientific">Sterolibacterium denitrificans</name>
    <dbReference type="NCBI Taxonomy" id="157592"/>
    <lineage>
        <taxon>Bacteria</taxon>
        <taxon>Pseudomonadati</taxon>
        <taxon>Pseudomonadota</taxon>
        <taxon>Betaproteobacteria</taxon>
        <taxon>Nitrosomonadales</taxon>
        <taxon>Sterolibacteriaceae</taxon>
        <taxon>Sterolibacterium</taxon>
    </lineage>
</organism>
<comment type="similarity">
    <text evidence="7">Belongs to the NosZ family.</text>
</comment>
<keyword evidence="15 22" id="KW-0560">Oxidoreductase</keyword>
<evidence type="ECO:0000256" key="8">
    <source>
        <dbReference type="ARBA" id="ARBA00011738"/>
    </source>
</evidence>
<dbReference type="Pfam" id="PF00116">
    <property type="entry name" value="COX2"/>
    <property type="match status" value="1"/>
</dbReference>
<dbReference type="CDD" id="cd04223">
    <property type="entry name" value="N2OR_C"/>
    <property type="match status" value="1"/>
</dbReference>
<keyword evidence="13" id="KW-0574">Periplasm</keyword>
<comment type="subcellular location">
    <subcellularLocation>
        <location evidence="4">Periplasm</location>
    </subcellularLocation>
</comment>
<dbReference type="GO" id="GO:0019333">
    <property type="term" value="P:denitrification pathway"/>
    <property type="evidence" value="ECO:0007669"/>
    <property type="project" value="UniProtKB-UniPathway"/>
</dbReference>
<dbReference type="Gene3D" id="2.130.10.10">
    <property type="entry name" value="YVTN repeat-like/Quinoprotein amine dehydrogenase"/>
    <property type="match status" value="1"/>
</dbReference>
<dbReference type="Pfam" id="PF18793">
    <property type="entry name" value="nos_propeller_2"/>
    <property type="match status" value="1"/>
</dbReference>
<keyword evidence="14" id="KW-0106">Calcium</keyword>
<evidence type="ECO:0000256" key="13">
    <source>
        <dbReference type="ARBA" id="ARBA00022764"/>
    </source>
</evidence>
<evidence type="ECO:0000256" key="2">
    <source>
        <dbReference type="ARBA" id="ARBA00001935"/>
    </source>
</evidence>
<dbReference type="InterPro" id="IPR041142">
    <property type="entry name" value="NOS_propeller_2"/>
</dbReference>
<dbReference type="PROSITE" id="PS50857">
    <property type="entry name" value="COX2_CUA"/>
    <property type="match status" value="1"/>
</dbReference>
<evidence type="ECO:0000256" key="4">
    <source>
        <dbReference type="ARBA" id="ARBA00004418"/>
    </source>
</evidence>
<reference evidence="22" key="1">
    <citation type="submission" date="2017-03" db="EMBL/GenBank/DDBJ databases">
        <authorList>
            <consortium name="AG Boll"/>
        </authorList>
    </citation>
    <scope>NUCLEOTIDE SEQUENCE [LARGE SCALE GENOMIC DNA]</scope>
    <source>
        <strain evidence="22">Chol</strain>
    </source>
</reference>
<evidence type="ECO:0000256" key="14">
    <source>
        <dbReference type="ARBA" id="ARBA00022837"/>
    </source>
</evidence>
<feature type="compositionally biased region" description="Polar residues" evidence="20">
    <location>
        <begin position="1"/>
        <end position="13"/>
    </location>
</feature>
<evidence type="ECO:0000256" key="15">
    <source>
        <dbReference type="ARBA" id="ARBA00023002"/>
    </source>
</evidence>
<gene>
    <name evidence="22" type="primary">nosZ</name>
    <name evidence="22" type="ORF">SDENCHOL_20269</name>
</gene>
<comment type="catalytic activity">
    <reaction evidence="19">
        <text>N2 + 2 Fe(III)-[cytochrome c] + H2O = nitrous oxide + 2 Fe(II)-[cytochrome c] + 2 H(+)</text>
        <dbReference type="Rhea" id="RHEA:43108"/>
        <dbReference type="Rhea" id="RHEA-COMP:10350"/>
        <dbReference type="Rhea" id="RHEA-COMP:14399"/>
        <dbReference type="ChEBI" id="CHEBI:15377"/>
        <dbReference type="ChEBI" id="CHEBI:15378"/>
        <dbReference type="ChEBI" id="CHEBI:17045"/>
        <dbReference type="ChEBI" id="CHEBI:17997"/>
        <dbReference type="ChEBI" id="CHEBI:29033"/>
        <dbReference type="ChEBI" id="CHEBI:29034"/>
        <dbReference type="EC" id="1.7.2.4"/>
    </reaction>
</comment>
<keyword evidence="12" id="KW-0732">Signal</keyword>
<evidence type="ECO:0000259" key="21">
    <source>
        <dbReference type="PROSITE" id="PS50857"/>
    </source>
</evidence>
<name>A0A7Z7MVT7_9PROT</name>
<dbReference type="EC" id="1.7.2.4" evidence="9"/>
<feature type="region of interest" description="Disordered" evidence="20">
    <location>
        <begin position="1"/>
        <end position="26"/>
    </location>
</feature>
<comment type="pathway">
    <text evidence="5">Nitrogen metabolism; nitrate reduction (denitrification); dinitrogen from nitrate: step 4/4.</text>
</comment>
<comment type="subunit">
    <text evidence="8">Homodimer.</text>
</comment>
<evidence type="ECO:0000256" key="17">
    <source>
        <dbReference type="ARBA" id="ARBA00031077"/>
    </source>
</evidence>
<dbReference type="InterPro" id="IPR011045">
    <property type="entry name" value="N2O_reductase_N"/>
</dbReference>
<dbReference type="InterPro" id="IPR023644">
    <property type="entry name" value="NO_Rdtase"/>
</dbReference>
<dbReference type="InterPro" id="IPR006311">
    <property type="entry name" value="TAT_signal"/>
</dbReference>
<evidence type="ECO:0000256" key="3">
    <source>
        <dbReference type="ARBA" id="ARBA00003034"/>
    </source>
</evidence>
<dbReference type="InterPro" id="IPR051403">
    <property type="entry name" value="NosZ/Cyto_c_oxidase_sub2"/>
</dbReference>
<keyword evidence="11" id="KW-0479">Metal-binding</keyword>
<proteinExistence type="inferred from homology"/>
<evidence type="ECO:0000256" key="10">
    <source>
        <dbReference type="ARBA" id="ARBA00016560"/>
    </source>
</evidence>
<dbReference type="InterPro" id="IPR002429">
    <property type="entry name" value="CcO_II-like_C"/>
</dbReference>
<dbReference type="PANTHER" id="PTHR42838:SF2">
    <property type="entry name" value="NITROUS-OXIDE REDUCTASE"/>
    <property type="match status" value="1"/>
</dbReference>
<evidence type="ECO:0000313" key="23">
    <source>
        <dbReference type="Proteomes" id="UP000242886"/>
    </source>
</evidence>
<dbReference type="AlphaFoldDB" id="A0A7Z7MVT7"/>
<sequence length="658" mass="72496">MTSNNNIDTTVNGKEQAEAAVPQDPGRRKFLNTAALTGLAGATLSVGLASCKQETTPATGAASAPGAAAAGAAGDMRVERAPGELDDYYGLWSGGHSGEMRVYGIPTGRELKRIPVFNPDLLTGWGITNESKKILGTKPNGDLKYRTGDTHHVHASYKNGTYDGKYAWVNDKIHSRLARVRLDTFECDKITELPNVQGFHGIFPDKRDPVDPNINYTTRVFCGAEFHIPLPNDGRDLDNPEKYGALFTCVDAETMEVRWQVRVDGNMDLCASSFDGKLAACNQYNTENGVHFEDMMSAENDACVFFNIARIEQAVKDGKFTTYGDSKVPVVDGTQAGNPDPKTALTCYVPVPKNPHGVNASPDGKYFISAGKLSPTATVIELEKVLGFFNGDVASTKDCVVAEVEIGLGPLHTAFDGRGNAYTTLFLDSQMVKWNVDAAIKYYKGDTSVKYVVDRLDVTYQPGHTNASMSETMEADGKWLGVGNKFSKERFLPVGPLHPECEQLVDISGEKMRLVADHPVWPEPHDFIIMRRDIIKAQQVYNPDDFPAGIKDASESRVERNGNKVTVHIGSQAPMFSLREFEVKLGDEVTVFLTNFDKVEDLTHGFALPRHDINFIVNPGETRSVTFKADKPGVYWYYCTHFCHALHLEMRGRMIVRK</sequence>
<dbReference type="PROSITE" id="PS51318">
    <property type="entry name" value="TAT"/>
    <property type="match status" value="1"/>
</dbReference>
<dbReference type="SUPFAM" id="SSF49503">
    <property type="entry name" value="Cupredoxins"/>
    <property type="match status" value="1"/>
</dbReference>
<comment type="function">
    <text evidence="3">Nitrous-oxide reductase is part of a bacterial respiratory system which is activated under anaerobic conditions in the presence of nitrate or nitrous oxide.</text>
</comment>
<dbReference type="PANTHER" id="PTHR42838">
    <property type="entry name" value="CYTOCHROME C OXIDASE SUBUNIT II"/>
    <property type="match status" value="1"/>
</dbReference>
<evidence type="ECO:0000313" key="22">
    <source>
        <dbReference type="EMBL" id="SMB26997.1"/>
    </source>
</evidence>
<dbReference type="InterPro" id="IPR041114">
    <property type="entry name" value="Nos_propeller"/>
</dbReference>
<evidence type="ECO:0000256" key="1">
    <source>
        <dbReference type="ARBA" id="ARBA00001913"/>
    </source>
</evidence>
<dbReference type="Proteomes" id="UP000242886">
    <property type="component" value="Chromosome SDENCHOL"/>
</dbReference>
<dbReference type="GO" id="GO:0050304">
    <property type="term" value="F:nitrous-oxide reductase activity"/>
    <property type="evidence" value="ECO:0007669"/>
    <property type="project" value="UniProtKB-EC"/>
</dbReference>
<evidence type="ECO:0000256" key="19">
    <source>
        <dbReference type="ARBA" id="ARBA00049555"/>
    </source>
</evidence>
<evidence type="ECO:0000256" key="20">
    <source>
        <dbReference type="SAM" id="MobiDB-lite"/>
    </source>
</evidence>
<keyword evidence="16" id="KW-0186">Copper</keyword>
<dbReference type="UniPathway" id="UPA00652">
    <property type="reaction ID" value="UER00709"/>
</dbReference>
<evidence type="ECO:0000256" key="7">
    <source>
        <dbReference type="ARBA" id="ARBA00010372"/>
    </source>
</evidence>